<proteinExistence type="predicted"/>
<reference evidence="2 3" key="1">
    <citation type="submission" date="2019-12" db="EMBL/GenBank/DDBJ databases">
        <title>Whole genome shotgun sequence of Streptomyces tubercidicus NBRC 13090.</title>
        <authorList>
            <person name="Ichikawa N."/>
            <person name="Kimura A."/>
            <person name="Kitahashi Y."/>
            <person name="Komaki H."/>
            <person name="Tamura T."/>
        </authorList>
    </citation>
    <scope>NUCLEOTIDE SEQUENCE [LARGE SCALE GENOMIC DNA]</scope>
    <source>
        <strain evidence="2 3">NBRC 13090</strain>
    </source>
</reference>
<organism evidence="2 3">
    <name type="scientific">Streptomyces tubercidicus</name>
    <dbReference type="NCBI Taxonomy" id="47759"/>
    <lineage>
        <taxon>Bacteria</taxon>
        <taxon>Bacillati</taxon>
        <taxon>Actinomycetota</taxon>
        <taxon>Actinomycetes</taxon>
        <taxon>Kitasatosporales</taxon>
        <taxon>Streptomycetaceae</taxon>
        <taxon>Streptomyces</taxon>
    </lineage>
</organism>
<protein>
    <submittedName>
        <fullName evidence="2">Uncharacterized protein</fullName>
    </submittedName>
</protein>
<dbReference type="GeneID" id="96281437"/>
<dbReference type="Proteomes" id="UP000431826">
    <property type="component" value="Unassembled WGS sequence"/>
</dbReference>
<evidence type="ECO:0000313" key="2">
    <source>
        <dbReference type="EMBL" id="GFE35554.1"/>
    </source>
</evidence>
<dbReference type="OrthoDB" id="3872627at2"/>
<evidence type="ECO:0000313" key="3">
    <source>
        <dbReference type="Proteomes" id="UP000431826"/>
    </source>
</evidence>
<gene>
    <name evidence="2" type="ORF">Stube_02270</name>
</gene>
<dbReference type="EMBL" id="BLIR01000001">
    <property type="protein sequence ID" value="GFE35554.1"/>
    <property type="molecule type" value="Genomic_DNA"/>
</dbReference>
<feature type="region of interest" description="Disordered" evidence="1">
    <location>
        <begin position="260"/>
        <end position="286"/>
    </location>
</feature>
<dbReference type="RefSeq" id="WP_159742052.1">
    <property type="nucleotide sequence ID" value="NZ_BLIR01000001.1"/>
</dbReference>
<dbReference type="AlphaFoldDB" id="A0A640UJQ5"/>
<evidence type="ECO:0000256" key="1">
    <source>
        <dbReference type="SAM" id="MobiDB-lite"/>
    </source>
</evidence>
<comment type="caution">
    <text evidence="2">The sequence shown here is derived from an EMBL/GenBank/DDBJ whole genome shotgun (WGS) entry which is preliminary data.</text>
</comment>
<name>A0A640UJQ5_9ACTN</name>
<keyword evidence="3" id="KW-1185">Reference proteome</keyword>
<accession>A0A640UJQ5</accession>
<sequence>MDLSMLYDVLDVPEEDGLGRLLFAARKEHYALQYLMLSAVRQEGIAMSDAARHELERAERRALRYGQILDRVAARVPVSPVKGKLIARSYPKGLLRPQGDLDLVTGGEADLWRAVHVLMADKPLYVGVSVLGAPTRHLVVTLTWAPEDRLLDPEIRVEVCTAALVGDDGAVPIRAELPEDVPTASLLALAEERFQRTFYARDAIDLYMIGQAPCPEVPEIAQAAHEYQLAPELQELVLYAEQRVPLGRLAGLGSALEEYDRQERRRRADHSAPVAGPGGTADALAQGRPLYGMPLRSAENRADWERSQVHLFGNSGLLRTPVGDYLLVADEVVGQAEYDAAQRELDRLAEEAR</sequence>